<sequence length="156" mass="17536">MDSSSPGDGEDQLIRVGFEKTMSNIAASLTQYGLKKSNNSVNGAVHVTKVFVNVRWSWLILPGILLIVGTIFLVITIVAGKRHYAPLWKSSALAPYYHGIENNDENDHHELSTSSAMNKDAETEYVQLKCSENNGRIVLLRRQAEKKRLQKRLLNR</sequence>
<keyword evidence="1" id="KW-0812">Transmembrane</keyword>
<accession>A0A1V6SZV3</accession>
<dbReference type="Proteomes" id="UP000191285">
    <property type="component" value="Unassembled WGS sequence"/>
</dbReference>
<evidence type="ECO:0000256" key="1">
    <source>
        <dbReference type="SAM" id="Phobius"/>
    </source>
</evidence>
<keyword evidence="1" id="KW-1133">Transmembrane helix</keyword>
<protein>
    <submittedName>
        <fullName evidence="2">Uncharacterized protein</fullName>
    </submittedName>
</protein>
<dbReference type="AlphaFoldDB" id="A0A1V6SZV3"/>
<evidence type="ECO:0000313" key="2">
    <source>
        <dbReference type="EMBL" id="OQE19033.1"/>
    </source>
</evidence>
<feature type="transmembrane region" description="Helical" evidence="1">
    <location>
        <begin position="56"/>
        <end position="79"/>
    </location>
</feature>
<comment type="caution">
    <text evidence="2">The sequence shown here is derived from an EMBL/GenBank/DDBJ whole genome shotgun (WGS) entry which is preliminary data.</text>
</comment>
<dbReference type="OrthoDB" id="5242705at2759"/>
<proteinExistence type="predicted"/>
<evidence type="ECO:0000313" key="3">
    <source>
        <dbReference type="Proteomes" id="UP000191285"/>
    </source>
</evidence>
<organism evidence="2 3">
    <name type="scientific">Penicillium steckii</name>
    <dbReference type="NCBI Taxonomy" id="303698"/>
    <lineage>
        <taxon>Eukaryota</taxon>
        <taxon>Fungi</taxon>
        <taxon>Dikarya</taxon>
        <taxon>Ascomycota</taxon>
        <taxon>Pezizomycotina</taxon>
        <taxon>Eurotiomycetes</taxon>
        <taxon>Eurotiomycetidae</taxon>
        <taxon>Eurotiales</taxon>
        <taxon>Aspergillaceae</taxon>
        <taxon>Penicillium</taxon>
    </lineage>
</organism>
<dbReference type="PANTHER" id="PTHR35394">
    <property type="entry name" value="DUF3176 DOMAIN-CONTAINING PROTEIN"/>
    <property type="match status" value="1"/>
</dbReference>
<keyword evidence="3" id="KW-1185">Reference proteome</keyword>
<dbReference type="STRING" id="303698.A0A1V6SZV3"/>
<reference evidence="3" key="1">
    <citation type="journal article" date="2017" name="Nat. Microbiol.">
        <title>Global analysis of biosynthetic gene clusters reveals vast potential of secondary metabolite production in Penicillium species.</title>
        <authorList>
            <person name="Nielsen J.C."/>
            <person name="Grijseels S."/>
            <person name="Prigent S."/>
            <person name="Ji B."/>
            <person name="Dainat J."/>
            <person name="Nielsen K.F."/>
            <person name="Frisvad J.C."/>
            <person name="Workman M."/>
            <person name="Nielsen J."/>
        </authorList>
    </citation>
    <scope>NUCLEOTIDE SEQUENCE [LARGE SCALE GENOMIC DNA]</scope>
    <source>
        <strain evidence="3">IBT 24891</strain>
    </source>
</reference>
<gene>
    <name evidence="2" type="ORF">PENSTE_c016G07973</name>
</gene>
<keyword evidence="1" id="KW-0472">Membrane</keyword>
<name>A0A1V6SZV3_9EURO</name>
<dbReference type="EMBL" id="MLKD01000016">
    <property type="protein sequence ID" value="OQE19033.1"/>
    <property type="molecule type" value="Genomic_DNA"/>
</dbReference>
<dbReference type="PANTHER" id="PTHR35394:SF5">
    <property type="entry name" value="DUF3176 DOMAIN-CONTAINING PROTEIN"/>
    <property type="match status" value="1"/>
</dbReference>